<proteinExistence type="predicted"/>
<dbReference type="EMBL" id="BRXU01000020">
    <property type="protein sequence ID" value="GLC57795.1"/>
    <property type="molecule type" value="Genomic_DNA"/>
</dbReference>
<feature type="compositionally biased region" description="Low complexity" evidence="1">
    <location>
        <begin position="72"/>
        <end position="84"/>
    </location>
</feature>
<feature type="region of interest" description="Disordered" evidence="1">
    <location>
        <begin position="241"/>
        <end position="262"/>
    </location>
</feature>
<sequence length="290" mass="28272">MTADECRTRNPVVSGRVLNVEPDGRATNRATTSERHRATRRGPCRRRAPAREWAPAPRAGAGTPPPAPPPGAAAGDPSAGLADEGAGGGAGGEHLSGLDRQPMAGGQGPESGVGGAAQRSLFGGPAGAPGEFNALALMGPLAQLIAQCRSNAPWPVPVPPPPLPAAQRGPGTPGAGTAAGWVGAVPAAAAALAAMLGGAPAPAAGRVDAPSVYATGADWSGNPSGNLPESDRDLERAGMAAVMPGGRGTPAAPAFTGTAGAWRGGGPTLEALRAAATAAVGRSTGPQRRL</sequence>
<name>A0A9W6F6P3_9CHLO</name>
<feature type="region of interest" description="Disordered" evidence="1">
    <location>
        <begin position="1"/>
        <end position="122"/>
    </location>
</feature>
<feature type="compositionally biased region" description="Low complexity" evidence="1">
    <location>
        <begin position="51"/>
        <end position="62"/>
    </location>
</feature>
<evidence type="ECO:0000313" key="2">
    <source>
        <dbReference type="EMBL" id="GLC57795.1"/>
    </source>
</evidence>
<evidence type="ECO:0000313" key="3">
    <source>
        <dbReference type="Proteomes" id="UP001165080"/>
    </source>
</evidence>
<protein>
    <submittedName>
        <fullName evidence="2">Uncharacterized protein</fullName>
    </submittedName>
</protein>
<organism evidence="2 3">
    <name type="scientific">Pleodorina starrii</name>
    <dbReference type="NCBI Taxonomy" id="330485"/>
    <lineage>
        <taxon>Eukaryota</taxon>
        <taxon>Viridiplantae</taxon>
        <taxon>Chlorophyta</taxon>
        <taxon>core chlorophytes</taxon>
        <taxon>Chlorophyceae</taxon>
        <taxon>CS clade</taxon>
        <taxon>Chlamydomonadales</taxon>
        <taxon>Volvocaceae</taxon>
        <taxon>Pleodorina</taxon>
    </lineage>
</organism>
<dbReference type="Proteomes" id="UP001165080">
    <property type="component" value="Unassembled WGS sequence"/>
</dbReference>
<comment type="caution">
    <text evidence="2">The sequence shown here is derived from an EMBL/GenBank/DDBJ whole genome shotgun (WGS) entry which is preliminary data.</text>
</comment>
<accession>A0A9W6F6P3</accession>
<reference evidence="2 3" key="1">
    <citation type="journal article" date="2023" name="Commun. Biol.">
        <title>Reorganization of the ancestral sex-determining regions during the evolution of trioecy in Pleodorina starrii.</title>
        <authorList>
            <person name="Takahashi K."/>
            <person name="Suzuki S."/>
            <person name="Kawai-Toyooka H."/>
            <person name="Yamamoto K."/>
            <person name="Hamaji T."/>
            <person name="Ootsuki R."/>
            <person name="Yamaguchi H."/>
            <person name="Kawachi M."/>
            <person name="Higashiyama T."/>
            <person name="Nozaki H."/>
        </authorList>
    </citation>
    <scope>NUCLEOTIDE SEQUENCE [LARGE SCALE GENOMIC DNA]</scope>
    <source>
        <strain evidence="2 3">NIES-4479</strain>
    </source>
</reference>
<keyword evidence="3" id="KW-1185">Reference proteome</keyword>
<dbReference type="AlphaFoldDB" id="A0A9W6F6P3"/>
<feature type="compositionally biased region" description="Gly residues" evidence="1">
    <location>
        <begin position="105"/>
        <end position="115"/>
    </location>
</feature>
<evidence type="ECO:0000256" key="1">
    <source>
        <dbReference type="SAM" id="MobiDB-lite"/>
    </source>
</evidence>
<feature type="compositionally biased region" description="Basic and acidic residues" evidence="1">
    <location>
        <begin position="22"/>
        <end position="36"/>
    </location>
</feature>
<feature type="compositionally biased region" description="Basic residues" evidence="1">
    <location>
        <begin position="37"/>
        <end position="48"/>
    </location>
</feature>
<feature type="compositionally biased region" description="Gly residues" evidence="1">
    <location>
        <begin position="85"/>
        <end position="94"/>
    </location>
</feature>
<feature type="compositionally biased region" description="Low complexity" evidence="1">
    <location>
        <begin position="249"/>
        <end position="261"/>
    </location>
</feature>
<gene>
    <name evidence="2" type="primary">PLESTB001815</name>
    <name evidence="2" type="ORF">PLESTB_001267800</name>
</gene>